<dbReference type="PANTHER" id="PTHR42951:SF4">
    <property type="entry name" value="ACYL-COENZYME A THIOESTERASE MBLAC2"/>
    <property type="match status" value="1"/>
</dbReference>
<reference evidence="2" key="1">
    <citation type="journal article" date="2020" name="Stud. Mycol.">
        <title>101 Dothideomycetes genomes: a test case for predicting lifestyles and emergence of pathogens.</title>
        <authorList>
            <person name="Haridas S."/>
            <person name="Albert R."/>
            <person name="Binder M."/>
            <person name="Bloem J."/>
            <person name="Labutti K."/>
            <person name="Salamov A."/>
            <person name="Andreopoulos B."/>
            <person name="Baker S."/>
            <person name="Barry K."/>
            <person name="Bills G."/>
            <person name="Bluhm B."/>
            <person name="Cannon C."/>
            <person name="Castanera R."/>
            <person name="Culley D."/>
            <person name="Daum C."/>
            <person name="Ezra D."/>
            <person name="Gonzalez J."/>
            <person name="Henrissat B."/>
            <person name="Kuo A."/>
            <person name="Liang C."/>
            <person name="Lipzen A."/>
            <person name="Lutzoni F."/>
            <person name="Magnuson J."/>
            <person name="Mondo S."/>
            <person name="Nolan M."/>
            <person name="Ohm R."/>
            <person name="Pangilinan J."/>
            <person name="Park H.-J."/>
            <person name="Ramirez L."/>
            <person name="Alfaro M."/>
            <person name="Sun H."/>
            <person name="Tritt A."/>
            <person name="Yoshinaga Y."/>
            <person name="Zwiers L.-H."/>
            <person name="Turgeon B."/>
            <person name="Goodwin S."/>
            <person name="Spatafora J."/>
            <person name="Crous P."/>
            <person name="Grigoriev I."/>
        </authorList>
    </citation>
    <scope>NUCLEOTIDE SEQUENCE</scope>
    <source>
        <strain evidence="2">CBS 133067</strain>
    </source>
</reference>
<dbReference type="Pfam" id="PF00753">
    <property type="entry name" value="Lactamase_B"/>
    <property type="match status" value="1"/>
</dbReference>
<proteinExistence type="predicted"/>
<organism evidence="2 3">
    <name type="scientific">Rhizodiscina lignyota</name>
    <dbReference type="NCBI Taxonomy" id="1504668"/>
    <lineage>
        <taxon>Eukaryota</taxon>
        <taxon>Fungi</taxon>
        <taxon>Dikarya</taxon>
        <taxon>Ascomycota</taxon>
        <taxon>Pezizomycotina</taxon>
        <taxon>Dothideomycetes</taxon>
        <taxon>Pleosporomycetidae</taxon>
        <taxon>Aulographales</taxon>
        <taxon>Rhizodiscinaceae</taxon>
        <taxon>Rhizodiscina</taxon>
    </lineage>
</organism>
<dbReference type="Proteomes" id="UP000799772">
    <property type="component" value="Unassembled WGS sequence"/>
</dbReference>
<gene>
    <name evidence="2" type="ORF">NA57DRAFT_70058</name>
</gene>
<evidence type="ECO:0000259" key="1">
    <source>
        <dbReference type="SMART" id="SM00849"/>
    </source>
</evidence>
<comment type="caution">
    <text evidence="2">The sequence shown here is derived from an EMBL/GenBank/DDBJ whole genome shotgun (WGS) entry which is preliminary data.</text>
</comment>
<evidence type="ECO:0000313" key="3">
    <source>
        <dbReference type="Proteomes" id="UP000799772"/>
    </source>
</evidence>
<dbReference type="InterPro" id="IPR036866">
    <property type="entry name" value="RibonucZ/Hydroxyglut_hydro"/>
</dbReference>
<feature type="domain" description="Metallo-beta-lactamase" evidence="1">
    <location>
        <begin position="15"/>
        <end position="270"/>
    </location>
</feature>
<dbReference type="EMBL" id="ML978121">
    <property type="protein sequence ID" value="KAF2103850.1"/>
    <property type="molecule type" value="Genomic_DNA"/>
</dbReference>
<dbReference type="SUPFAM" id="SSF56281">
    <property type="entry name" value="Metallo-hydrolase/oxidoreductase"/>
    <property type="match status" value="1"/>
</dbReference>
<dbReference type="PANTHER" id="PTHR42951">
    <property type="entry name" value="METALLO-BETA-LACTAMASE DOMAIN-CONTAINING"/>
    <property type="match status" value="1"/>
</dbReference>
<dbReference type="InterPro" id="IPR001279">
    <property type="entry name" value="Metallo-B-lactamas"/>
</dbReference>
<dbReference type="CDD" id="cd06262">
    <property type="entry name" value="metallo-hydrolase-like_MBL-fold"/>
    <property type="match status" value="1"/>
</dbReference>
<sequence length="430" mass="49048">MAPPTTSFTTSRINGSTFLIVETDDYGEWPFIYAKQHPTEPILILSDTGCNAPRDKSVKLSNLREYLETYPIFENGGRPLNPIVKSNDGKGSCEREYVVICSHCHYDHIGCIEAFSTTTAQNTTKSFIVASSHDPDFILKDLPTHSLCRFKDPPIETPKYSITHWAHDYGKLYADPEQGIYVRGKLPKIQDVSHLKSLGITFLHTPGHTPDSLAWWDEDERWLYVGDSFYERQKEDMPIIFPAEGNLLHFFHSMQHLLIFVRSENAAEERRTAERERESKHDFEVLSRRIKVGCAHQTAGEDAEEMIMATLRLIMAIVAGKVPVISSKMQRGEPVDLWRESKKARFSVLGPRRLIEDVRDEIERCKREKRPIPLDFNKSVEDIAVPQKLCGPTCQGRVRQERRLNAPRFVMYSSSTTAISLPGPFAADPR</sequence>
<name>A0A9P4ILQ6_9PEZI</name>
<dbReference type="OrthoDB" id="3341310at2759"/>
<dbReference type="SMART" id="SM00849">
    <property type="entry name" value="Lactamase_B"/>
    <property type="match status" value="1"/>
</dbReference>
<dbReference type="AlphaFoldDB" id="A0A9P4ILQ6"/>
<keyword evidence="3" id="KW-1185">Reference proteome</keyword>
<dbReference type="InterPro" id="IPR050855">
    <property type="entry name" value="NDM-1-like"/>
</dbReference>
<evidence type="ECO:0000313" key="2">
    <source>
        <dbReference type="EMBL" id="KAF2103850.1"/>
    </source>
</evidence>
<protein>
    <recommendedName>
        <fullName evidence="1">Metallo-beta-lactamase domain-containing protein</fullName>
    </recommendedName>
</protein>
<dbReference type="Gene3D" id="3.60.15.10">
    <property type="entry name" value="Ribonuclease Z/Hydroxyacylglutathione hydrolase-like"/>
    <property type="match status" value="1"/>
</dbReference>
<accession>A0A9P4ILQ6</accession>